<evidence type="ECO:0000256" key="9">
    <source>
        <dbReference type="ARBA" id="ARBA00023328"/>
    </source>
</evidence>
<keyword evidence="13" id="KW-1185">Reference proteome</keyword>
<dbReference type="GO" id="GO:0051301">
    <property type="term" value="P:cell division"/>
    <property type="evidence" value="ECO:0007669"/>
    <property type="project" value="UniProtKB-UniRule"/>
</dbReference>
<evidence type="ECO:0000256" key="11">
    <source>
        <dbReference type="SAM" id="MobiDB-lite"/>
    </source>
</evidence>
<name>A0A9P6R3U8_9FUNG</name>
<dbReference type="SUPFAM" id="SSF143026">
    <property type="entry name" value="Kinetochore globular domain"/>
    <property type="match status" value="1"/>
</dbReference>
<evidence type="ECO:0000256" key="3">
    <source>
        <dbReference type="ARBA" id="ARBA00022618"/>
    </source>
</evidence>
<evidence type="ECO:0000256" key="6">
    <source>
        <dbReference type="ARBA" id="ARBA00023054"/>
    </source>
</evidence>
<keyword evidence="6" id="KW-0175">Coiled coil</keyword>
<dbReference type="PANTHER" id="PTHR22142:SF2">
    <property type="entry name" value="KINETOCHORE PROTEIN SPC24"/>
    <property type="match status" value="1"/>
</dbReference>
<keyword evidence="7 10" id="KW-0539">Nucleus</keyword>
<organism evidence="12 13">
    <name type="scientific">Dissophora globulifera</name>
    <dbReference type="NCBI Taxonomy" id="979702"/>
    <lineage>
        <taxon>Eukaryota</taxon>
        <taxon>Fungi</taxon>
        <taxon>Fungi incertae sedis</taxon>
        <taxon>Mucoromycota</taxon>
        <taxon>Mortierellomycotina</taxon>
        <taxon>Mortierellomycetes</taxon>
        <taxon>Mortierellales</taxon>
        <taxon>Mortierellaceae</taxon>
        <taxon>Dissophora</taxon>
    </lineage>
</organism>
<keyword evidence="9 10" id="KW-0137">Centromere</keyword>
<evidence type="ECO:0000313" key="12">
    <source>
        <dbReference type="EMBL" id="KAG0311903.1"/>
    </source>
</evidence>
<evidence type="ECO:0000256" key="4">
    <source>
        <dbReference type="ARBA" id="ARBA00022776"/>
    </source>
</evidence>
<feature type="compositionally biased region" description="Polar residues" evidence="11">
    <location>
        <begin position="130"/>
        <end position="147"/>
    </location>
</feature>
<comment type="similarity">
    <text evidence="1 10">Belongs to the SPC24 family.</text>
</comment>
<keyword evidence="2 10" id="KW-0158">Chromosome</keyword>
<evidence type="ECO:0000256" key="8">
    <source>
        <dbReference type="ARBA" id="ARBA00023306"/>
    </source>
</evidence>
<comment type="subunit">
    <text evidence="10">Component of the NDC80 complex.</text>
</comment>
<comment type="function">
    <text evidence="10">Acts as a component of the essential kinetochore-associated NDC80 complex, which is required for chromosome segregation and spindle checkpoint activity.</text>
</comment>
<evidence type="ECO:0000256" key="5">
    <source>
        <dbReference type="ARBA" id="ARBA00022838"/>
    </source>
</evidence>
<reference evidence="12" key="1">
    <citation type="journal article" date="2020" name="Fungal Divers.">
        <title>Resolving the Mortierellaceae phylogeny through synthesis of multi-gene phylogenetics and phylogenomics.</title>
        <authorList>
            <person name="Vandepol N."/>
            <person name="Liber J."/>
            <person name="Desiro A."/>
            <person name="Na H."/>
            <person name="Kennedy M."/>
            <person name="Barry K."/>
            <person name="Grigoriev I.V."/>
            <person name="Miller A.N."/>
            <person name="O'Donnell K."/>
            <person name="Stajich J.E."/>
            <person name="Bonito G."/>
        </authorList>
    </citation>
    <scope>NUCLEOTIDE SEQUENCE</scope>
    <source>
        <strain evidence="12">REB-010B</strain>
    </source>
</reference>
<dbReference type="GO" id="GO:0005634">
    <property type="term" value="C:nucleus"/>
    <property type="evidence" value="ECO:0007669"/>
    <property type="project" value="UniProtKB-SubCell"/>
</dbReference>
<dbReference type="EMBL" id="JAAAIP010000867">
    <property type="protein sequence ID" value="KAG0311903.1"/>
    <property type="molecule type" value="Genomic_DNA"/>
</dbReference>
<dbReference type="CDD" id="cd11565">
    <property type="entry name" value="RWD_Spc24"/>
    <property type="match status" value="1"/>
</dbReference>
<evidence type="ECO:0000256" key="1">
    <source>
        <dbReference type="ARBA" id="ARBA00007804"/>
    </source>
</evidence>
<keyword evidence="8 10" id="KW-0131">Cell cycle</keyword>
<keyword evidence="3 10" id="KW-0132">Cell division</keyword>
<comment type="subcellular location">
    <subcellularLocation>
        <location evidence="10">Nucleus</location>
    </subcellularLocation>
    <subcellularLocation>
        <location evidence="10">Chromosome</location>
        <location evidence="10">Centromere</location>
        <location evidence="10">Kinetochore</location>
    </subcellularLocation>
</comment>
<dbReference type="PANTHER" id="PTHR22142">
    <property type="match status" value="1"/>
</dbReference>
<sequence>MQQADATADVDLVSLIQDVASQFQRSGSDVQSIQRTIQDIHDTEKIRRETIQDSRAILQKLSRTLQLSRSKGSRQNVDPESLNHDNWMVQMDQKKFSVAKTIQGLDEVISSLEAEVRRLRLQSLELDSAYTQAGNNGERSNGSSDQRANGGMGQATAGESSIGMEATSGRDEVMLDDAQDILDDTAHAMTVLRLQLYRGLGIEMLENELGAYSKARIRSSALNDVHVVKFDDQLSPFFQTNLIWDFAS</sequence>
<evidence type="ECO:0000313" key="13">
    <source>
        <dbReference type="Proteomes" id="UP000738325"/>
    </source>
</evidence>
<evidence type="ECO:0000256" key="7">
    <source>
        <dbReference type="ARBA" id="ARBA00023242"/>
    </source>
</evidence>
<dbReference type="Pfam" id="PF08286">
    <property type="entry name" value="Spc24"/>
    <property type="match status" value="1"/>
</dbReference>
<keyword evidence="5 10" id="KW-0995">Kinetochore</keyword>
<dbReference type="AlphaFoldDB" id="A0A9P6R3U8"/>
<evidence type="ECO:0000256" key="2">
    <source>
        <dbReference type="ARBA" id="ARBA00022454"/>
    </source>
</evidence>
<dbReference type="Gene3D" id="3.30.160.430">
    <property type="match status" value="1"/>
</dbReference>
<gene>
    <name evidence="12" type="primary">SPC24</name>
    <name evidence="12" type="ORF">BGZ99_009840</name>
</gene>
<dbReference type="OrthoDB" id="3344830at2759"/>
<dbReference type="GO" id="GO:0007059">
    <property type="term" value="P:chromosome segregation"/>
    <property type="evidence" value="ECO:0007669"/>
    <property type="project" value="TreeGrafter"/>
</dbReference>
<dbReference type="InterPro" id="IPR013252">
    <property type="entry name" value="Ndc80_Spc24"/>
</dbReference>
<dbReference type="GO" id="GO:0008017">
    <property type="term" value="F:microtubule binding"/>
    <property type="evidence" value="ECO:0007669"/>
    <property type="project" value="TreeGrafter"/>
</dbReference>
<protein>
    <recommendedName>
        <fullName evidence="10">Kinetochore protein Spc24</fullName>
    </recommendedName>
</protein>
<proteinExistence type="inferred from homology"/>
<dbReference type="GO" id="GO:0031262">
    <property type="term" value="C:Ndc80 complex"/>
    <property type="evidence" value="ECO:0007669"/>
    <property type="project" value="TreeGrafter"/>
</dbReference>
<dbReference type="Proteomes" id="UP000738325">
    <property type="component" value="Unassembled WGS sequence"/>
</dbReference>
<keyword evidence="4 10" id="KW-0498">Mitosis</keyword>
<evidence type="ECO:0000256" key="10">
    <source>
        <dbReference type="RuleBase" id="RU368011"/>
    </source>
</evidence>
<feature type="region of interest" description="Disordered" evidence="11">
    <location>
        <begin position="130"/>
        <end position="160"/>
    </location>
</feature>
<accession>A0A9P6R3U8</accession>
<dbReference type="InterPro" id="IPR038066">
    <property type="entry name" value="Spc24_Fungi_globular_sf"/>
</dbReference>
<comment type="caution">
    <text evidence="12">The sequence shown here is derived from an EMBL/GenBank/DDBJ whole genome shotgun (WGS) entry which is preliminary data.</text>
</comment>